<dbReference type="GO" id="GO:0016705">
    <property type="term" value="F:oxidoreductase activity, acting on paired donors, with incorporation or reduction of molecular oxygen"/>
    <property type="evidence" value="ECO:0007669"/>
    <property type="project" value="InterPro"/>
</dbReference>
<dbReference type="GO" id="GO:0005789">
    <property type="term" value="C:endoplasmic reticulum membrane"/>
    <property type="evidence" value="ECO:0007669"/>
    <property type="project" value="UniProtKB-SubCell"/>
</dbReference>
<evidence type="ECO:0000256" key="4">
    <source>
        <dbReference type="ARBA" id="ARBA00010617"/>
    </source>
</evidence>
<evidence type="ECO:0000256" key="3">
    <source>
        <dbReference type="ARBA" id="ARBA00004406"/>
    </source>
</evidence>
<dbReference type="Pfam" id="PF00067">
    <property type="entry name" value="p450"/>
    <property type="match status" value="2"/>
</dbReference>
<evidence type="ECO:0008006" key="17">
    <source>
        <dbReference type="Google" id="ProtNLM"/>
    </source>
</evidence>
<dbReference type="GO" id="GO:0005506">
    <property type="term" value="F:iron ion binding"/>
    <property type="evidence" value="ECO:0007669"/>
    <property type="project" value="InterPro"/>
</dbReference>
<keyword evidence="7" id="KW-0256">Endoplasmic reticulum</keyword>
<evidence type="ECO:0000256" key="11">
    <source>
        <dbReference type="ARBA" id="ARBA00023033"/>
    </source>
</evidence>
<keyword evidence="11 14" id="KW-0503">Monooxygenase</keyword>
<dbReference type="EMBL" id="KZ309181">
    <property type="protein sequence ID" value="KAG8237513.1"/>
    <property type="molecule type" value="Genomic_DNA"/>
</dbReference>
<keyword evidence="16" id="KW-1185">Reference proteome</keyword>
<keyword evidence="10 13" id="KW-0408">Iron</keyword>
<keyword evidence="12" id="KW-0472">Membrane</keyword>
<dbReference type="InterPro" id="IPR050476">
    <property type="entry name" value="Insect_CytP450_Detox"/>
</dbReference>
<accession>A0A8K0PA39</accession>
<keyword evidence="8" id="KW-0492">Microsome</keyword>
<dbReference type="InterPro" id="IPR017972">
    <property type="entry name" value="Cyt_P450_CS"/>
</dbReference>
<dbReference type="PRINTS" id="PR00463">
    <property type="entry name" value="EP450I"/>
</dbReference>
<dbReference type="PROSITE" id="PS00086">
    <property type="entry name" value="CYTOCHROME_P450"/>
    <property type="match status" value="1"/>
</dbReference>
<evidence type="ECO:0000256" key="8">
    <source>
        <dbReference type="ARBA" id="ARBA00022848"/>
    </source>
</evidence>
<dbReference type="InterPro" id="IPR001128">
    <property type="entry name" value="Cyt_P450"/>
</dbReference>
<evidence type="ECO:0000256" key="1">
    <source>
        <dbReference type="ARBA" id="ARBA00001971"/>
    </source>
</evidence>
<organism evidence="15 16">
    <name type="scientific">Ladona fulva</name>
    <name type="common">Scarce chaser dragonfly</name>
    <name type="synonym">Libellula fulva</name>
    <dbReference type="NCBI Taxonomy" id="123851"/>
    <lineage>
        <taxon>Eukaryota</taxon>
        <taxon>Metazoa</taxon>
        <taxon>Ecdysozoa</taxon>
        <taxon>Arthropoda</taxon>
        <taxon>Hexapoda</taxon>
        <taxon>Insecta</taxon>
        <taxon>Pterygota</taxon>
        <taxon>Palaeoptera</taxon>
        <taxon>Odonata</taxon>
        <taxon>Epiprocta</taxon>
        <taxon>Anisoptera</taxon>
        <taxon>Libelluloidea</taxon>
        <taxon>Libellulidae</taxon>
        <taxon>Ladona</taxon>
    </lineage>
</organism>
<evidence type="ECO:0000256" key="14">
    <source>
        <dbReference type="RuleBase" id="RU000461"/>
    </source>
</evidence>
<feature type="binding site" description="axial binding residue" evidence="13">
    <location>
        <position position="173"/>
    </location>
    <ligand>
        <name>heme</name>
        <dbReference type="ChEBI" id="CHEBI:30413"/>
    </ligand>
    <ligandPart>
        <name>Fe</name>
        <dbReference type="ChEBI" id="CHEBI:18248"/>
    </ligandPart>
</feature>
<dbReference type="OrthoDB" id="2789670at2759"/>
<dbReference type="InterPro" id="IPR036396">
    <property type="entry name" value="Cyt_P450_sf"/>
</dbReference>
<dbReference type="Proteomes" id="UP000792457">
    <property type="component" value="Unassembled WGS sequence"/>
</dbReference>
<comment type="caution">
    <text evidence="15">The sequence shown here is derived from an EMBL/GenBank/DDBJ whole genome shotgun (WGS) entry which is preliminary data.</text>
</comment>
<evidence type="ECO:0000256" key="13">
    <source>
        <dbReference type="PIRSR" id="PIRSR602401-1"/>
    </source>
</evidence>
<dbReference type="Gene3D" id="1.10.630.10">
    <property type="entry name" value="Cytochrome P450"/>
    <property type="match status" value="1"/>
</dbReference>
<keyword evidence="6 13" id="KW-0479">Metal-binding</keyword>
<name>A0A8K0PA39_LADFU</name>
<reference evidence="15" key="1">
    <citation type="submission" date="2013-04" db="EMBL/GenBank/DDBJ databases">
        <authorList>
            <person name="Qu J."/>
            <person name="Murali S.C."/>
            <person name="Bandaranaike D."/>
            <person name="Bellair M."/>
            <person name="Blankenburg K."/>
            <person name="Chao H."/>
            <person name="Dinh H."/>
            <person name="Doddapaneni H."/>
            <person name="Downs B."/>
            <person name="Dugan-Rocha S."/>
            <person name="Elkadiri S."/>
            <person name="Gnanaolivu R.D."/>
            <person name="Hernandez B."/>
            <person name="Javaid M."/>
            <person name="Jayaseelan J.C."/>
            <person name="Lee S."/>
            <person name="Li M."/>
            <person name="Ming W."/>
            <person name="Munidasa M."/>
            <person name="Muniz J."/>
            <person name="Nguyen L."/>
            <person name="Ongeri F."/>
            <person name="Osuji N."/>
            <person name="Pu L.-L."/>
            <person name="Puazo M."/>
            <person name="Qu C."/>
            <person name="Quiroz J."/>
            <person name="Raj R."/>
            <person name="Weissenberger G."/>
            <person name="Xin Y."/>
            <person name="Zou X."/>
            <person name="Han Y."/>
            <person name="Richards S."/>
            <person name="Worley K."/>
            <person name="Muzny D."/>
            <person name="Gibbs R."/>
        </authorList>
    </citation>
    <scope>NUCLEOTIDE SEQUENCE</scope>
    <source>
        <strain evidence="15">Sampled in the wild</strain>
    </source>
</reference>
<dbReference type="PANTHER" id="PTHR24292">
    <property type="entry name" value="CYTOCHROME P450"/>
    <property type="match status" value="1"/>
</dbReference>
<evidence type="ECO:0000256" key="2">
    <source>
        <dbReference type="ARBA" id="ARBA00004174"/>
    </source>
</evidence>
<dbReference type="AlphaFoldDB" id="A0A8K0PA39"/>
<evidence type="ECO:0000256" key="5">
    <source>
        <dbReference type="ARBA" id="ARBA00022617"/>
    </source>
</evidence>
<evidence type="ECO:0000256" key="10">
    <source>
        <dbReference type="ARBA" id="ARBA00023004"/>
    </source>
</evidence>
<reference evidence="15" key="2">
    <citation type="submission" date="2017-10" db="EMBL/GenBank/DDBJ databases">
        <title>Ladona fulva Genome sequencing and assembly.</title>
        <authorList>
            <person name="Murali S."/>
            <person name="Richards S."/>
            <person name="Bandaranaike D."/>
            <person name="Bellair M."/>
            <person name="Blankenburg K."/>
            <person name="Chao H."/>
            <person name="Dinh H."/>
            <person name="Doddapaneni H."/>
            <person name="Dugan-Rocha S."/>
            <person name="Elkadiri S."/>
            <person name="Gnanaolivu R."/>
            <person name="Hernandez B."/>
            <person name="Skinner E."/>
            <person name="Javaid M."/>
            <person name="Lee S."/>
            <person name="Li M."/>
            <person name="Ming W."/>
            <person name="Munidasa M."/>
            <person name="Muniz J."/>
            <person name="Nguyen L."/>
            <person name="Hughes D."/>
            <person name="Osuji N."/>
            <person name="Pu L.-L."/>
            <person name="Puazo M."/>
            <person name="Qu C."/>
            <person name="Quiroz J."/>
            <person name="Raj R."/>
            <person name="Weissenberger G."/>
            <person name="Xin Y."/>
            <person name="Zou X."/>
            <person name="Han Y."/>
            <person name="Worley K."/>
            <person name="Muzny D."/>
            <person name="Gibbs R."/>
        </authorList>
    </citation>
    <scope>NUCLEOTIDE SEQUENCE</scope>
    <source>
        <strain evidence="15">Sampled in the wild</strain>
    </source>
</reference>
<keyword evidence="5 13" id="KW-0349">Heme</keyword>
<protein>
    <recommendedName>
        <fullName evidence="17">Cytochrome P450</fullName>
    </recommendedName>
</protein>
<evidence type="ECO:0000256" key="9">
    <source>
        <dbReference type="ARBA" id="ARBA00023002"/>
    </source>
</evidence>
<dbReference type="InterPro" id="IPR002401">
    <property type="entry name" value="Cyt_P450_E_grp-I"/>
</dbReference>
<dbReference type="PANTHER" id="PTHR24292:SF100">
    <property type="entry name" value="CYTOCHROME P450 6A16, ISOFORM B-RELATED"/>
    <property type="match status" value="1"/>
</dbReference>
<dbReference type="GO" id="GO:0004497">
    <property type="term" value="F:monooxygenase activity"/>
    <property type="evidence" value="ECO:0007669"/>
    <property type="project" value="UniProtKB-KW"/>
</dbReference>
<dbReference type="PRINTS" id="PR00385">
    <property type="entry name" value="P450"/>
</dbReference>
<evidence type="ECO:0000313" key="16">
    <source>
        <dbReference type="Proteomes" id="UP000792457"/>
    </source>
</evidence>
<evidence type="ECO:0000313" key="15">
    <source>
        <dbReference type="EMBL" id="KAG8237513.1"/>
    </source>
</evidence>
<proteinExistence type="inferred from homology"/>
<evidence type="ECO:0000256" key="7">
    <source>
        <dbReference type="ARBA" id="ARBA00022824"/>
    </source>
</evidence>
<keyword evidence="9 14" id="KW-0560">Oxidoreductase</keyword>
<dbReference type="SUPFAM" id="SSF48264">
    <property type="entry name" value="Cytochrome P450"/>
    <property type="match status" value="1"/>
</dbReference>
<comment type="similarity">
    <text evidence="4 14">Belongs to the cytochrome P450 family.</text>
</comment>
<dbReference type="GO" id="GO:0020037">
    <property type="term" value="F:heme binding"/>
    <property type="evidence" value="ECO:0007669"/>
    <property type="project" value="InterPro"/>
</dbReference>
<evidence type="ECO:0000256" key="12">
    <source>
        <dbReference type="ARBA" id="ARBA00023136"/>
    </source>
</evidence>
<gene>
    <name evidence="15" type="ORF">J437_LFUL017563</name>
</gene>
<sequence length="179" mass="20311">MTDGVIEAQCFVFYIAGFETTSSAVSFCIYELAHHLQIQEQLRLEVDRVLSSHEGEITYEALVQMEFMDRVLNETMRKYPAVSVLFRECTKPYVIPPASGNAPNGEAWKPETANGGTVIEVGTRIQVPIAGLHYDSDYFPDPERFDPDRFTEEAIKNRPPYVFMPFGEGPRICIGNYFL</sequence>
<evidence type="ECO:0000256" key="6">
    <source>
        <dbReference type="ARBA" id="ARBA00022723"/>
    </source>
</evidence>
<comment type="cofactor">
    <cofactor evidence="1 13">
        <name>heme</name>
        <dbReference type="ChEBI" id="CHEBI:30413"/>
    </cofactor>
</comment>
<comment type="subcellular location">
    <subcellularLocation>
        <location evidence="3">Endoplasmic reticulum membrane</location>
        <topology evidence="3">Peripheral membrane protein</topology>
    </subcellularLocation>
    <subcellularLocation>
        <location evidence="2">Microsome membrane</location>
        <topology evidence="2">Peripheral membrane protein</topology>
    </subcellularLocation>
</comment>